<evidence type="ECO:0000313" key="11">
    <source>
        <dbReference type="Proteomes" id="UP000641454"/>
    </source>
</evidence>
<evidence type="ECO:0000256" key="5">
    <source>
        <dbReference type="ARBA" id="ARBA00022989"/>
    </source>
</evidence>
<evidence type="ECO:0000256" key="3">
    <source>
        <dbReference type="ARBA" id="ARBA00022741"/>
    </source>
</evidence>
<dbReference type="SUPFAM" id="SSF90123">
    <property type="entry name" value="ABC transporter transmembrane region"/>
    <property type="match status" value="1"/>
</dbReference>
<dbReference type="InterPro" id="IPR039421">
    <property type="entry name" value="Type_1_exporter"/>
</dbReference>
<dbReference type="Proteomes" id="UP000641454">
    <property type="component" value="Unassembled WGS sequence"/>
</dbReference>
<reference evidence="10 11" key="1">
    <citation type="submission" date="2020-08" db="EMBL/GenBank/DDBJ databases">
        <title>Description of novel Flavobacterium F-392 isolate.</title>
        <authorList>
            <person name="Saticioglu I.B."/>
            <person name="Duman M."/>
            <person name="Altun S."/>
        </authorList>
    </citation>
    <scope>NUCLEOTIDE SEQUENCE [LARGE SCALE GENOMIC DNA]</scope>
    <source>
        <strain evidence="10 11">F-392</strain>
    </source>
</reference>
<dbReference type="InterPro" id="IPR003439">
    <property type="entry name" value="ABC_transporter-like_ATP-bd"/>
</dbReference>
<comment type="caution">
    <text evidence="10">The sequence shown here is derived from an EMBL/GenBank/DDBJ whole genome shotgun (WGS) entry which is preliminary data.</text>
</comment>
<proteinExistence type="predicted"/>
<feature type="transmembrane region" description="Helical" evidence="7">
    <location>
        <begin position="156"/>
        <end position="176"/>
    </location>
</feature>
<dbReference type="PROSITE" id="PS50929">
    <property type="entry name" value="ABC_TM1F"/>
    <property type="match status" value="1"/>
</dbReference>
<dbReference type="Pfam" id="PF00005">
    <property type="entry name" value="ABC_tran"/>
    <property type="match status" value="1"/>
</dbReference>
<dbReference type="GO" id="GO:0015421">
    <property type="term" value="F:ABC-type oligopeptide transporter activity"/>
    <property type="evidence" value="ECO:0007669"/>
    <property type="project" value="TreeGrafter"/>
</dbReference>
<dbReference type="RefSeq" id="WP_187019911.1">
    <property type="nucleotide sequence ID" value="NZ_JACRUK010000038.1"/>
</dbReference>
<keyword evidence="3" id="KW-0547">Nucleotide-binding</keyword>
<dbReference type="SUPFAM" id="SSF52540">
    <property type="entry name" value="P-loop containing nucleoside triphosphate hydrolases"/>
    <property type="match status" value="1"/>
</dbReference>
<sequence>MTPLKRFYNLLALDKKDITQLFFYAIFAGLISLSLPLGIQAIINFIQSGRVSVSWIVLIFLVVMGVALVGILSLMQLRITENLQQKIFVRSSFEFAVRLPKIKFEELYNTYPPELANRFFDTLTIQKGTSKLLIDFSAALLQIAFGIILLSLYHPYFIVFGIMLIILLYFIFKLSYKSGLETSLKESKNKYKVARWLQEMARNNFSFRNQLNFDYGLQKNDQLVSEYLNYREKHFNVIKRQFTQLIVFKVIITASLLSIGGFLVVSQQMNIGQFVAAEIIILLVINSVEKIILGLETFYDVLTSVEKIGQVADLSLEEEFETETTNYCYADITLETEKVKFKFPDSKNAILNDISLKIDQGERIVINGENGSGKTTLIRILSGLIKPTTGSFYINDDTFKKIDLKQYRSQIGSIIYGETPFEGTIHENITFNDSTISQEDLKWAIEGVQLTSYIKSLPESLETKIFPEGRQLTSSNAQKILLARSIIHKPRILFYEDPTDTMDEKVANKIIDFITAKENKWTIIVSSKNPYWKTKCNREIIMQNGRILNDTKTL</sequence>
<organism evidence="10 11">
    <name type="scientific">Flavobacterium muglaense</name>
    <dbReference type="NCBI Taxonomy" id="2764716"/>
    <lineage>
        <taxon>Bacteria</taxon>
        <taxon>Pseudomonadati</taxon>
        <taxon>Bacteroidota</taxon>
        <taxon>Flavobacteriia</taxon>
        <taxon>Flavobacteriales</taxon>
        <taxon>Flavobacteriaceae</taxon>
        <taxon>Flavobacterium</taxon>
    </lineage>
</organism>
<protein>
    <submittedName>
        <fullName evidence="10">ATP-binding cassette domain-containing protein</fullName>
    </submittedName>
</protein>
<dbReference type="PROSITE" id="PS50893">
    <property type="entry name" value="ABC_TRANSPORTER_2"/>
    <property type="match status" value="1"/>
</dbReference>
<evidence type="ECO:0000259" key="8">
    <source>
        <dbReference type="PROSITE" id="PS50893"/>
    </source>
</evidence>
<feature type="transmembrane region" description="Helical" evidence="7">
    <location>
        <begin position="21"/>
        <end position="43"/>
    </location>
</feature>
<dbReference type="GO" id="GO:0005524">
    <property type="term" value="F:ATP binding"/>
    <property type="evidence" value="ECO:0007669"/>
    <property type="project" value="UniProtKB-KW"/>
</dbReference>
<dbReference type="SMART" id="SM00382">
    <property type="entry name" value="AAA"/>
    <property type="match status" value="1"/>
</dbReference>
<dbReference type="PANTHER" id="PTHR43394">
    <property type="entry name" value="ATP-DEPENDENT PERMEASE MDL1, MITOCHONDRIAL"/>
    <property type="match status" value="1"/>
</dbReference>
<keyword evidence="2 7" id="KW-0812">Transmembrane</keyword>
<keyword evidence="6 7" id="KW-0472">Membrane</keyword>
<dbReference type="Gene3D" id="1.20.1560.10">
    <property type="entry name" value="ABC transporter type 1, transmembrane domain"/>
    <property type="match status" value="1"/>
</dbReference>
<dbReference type="InterPro" id="IPR011527">
    <property type="entry name" value="ABC1_TM_dom"/>
</dbReference>
<evidence type="ECO:0000256" key="2">
    <source>
        <dbReference type="ARBA" id="ARBA00022692"/>
    </source>
</evidence>
<accession>A0A923N4C3</accession>
<evidence type="ECO:0000256" key="1">
    <source>
        <dbReference type="ARBA" id="ARBA00004651"/>
    </source>
</evidence>
<keyword evidence="11" id="KW-1185">Reference proteome</keyword>
<dbReference type="EMBL" id="JACRUL010000037">
    <property type="protein sequence ID" value="MBC5845408.1"/>
    <property type="molecule type" value="Genomic_DNA"/>
</dbReference>
<evidence type="ECO:0000256" key="6">
    <source>
        <dbReference type="ARBA" id="ARBA00023136"/>
    </source>
</evidence>
<dbReference type="InterPro" id="IPR036640">
    <property type="entry name" value="ABC1_TM_sf"/>
</dbReference>
<dbReference type="InterPro" id="IPR027417">
    <property type="entry name" value="P-loop_NTPase"/>
</dbReference>
<keyword evidence="5 7" id="KW-1133">Transmembrane helix</keyword>
<feature type="domain" description="ABC transmembrane type-1" evidence="9">
    <location>
        <begin position="21"/>
        <end position="300"/>
    </location>
</feature>
<dbReference type="Pfam" id="PF00664">
    <property type="entry name" value="ABC_membrane"/>
    <property type="match status" value="1"/>
</dbReference>
<feature type="transmembrane region" description="Helical" evidence="7">
    <location>
        <begin position="132"/>
        <end position="150"/>
    </location>
</feature>
<dbReference type="GO" id="GO:0016887">
    <property type="term" value="F:ATP hydrolysis activity"/>
    <property type="evidence" value="ECO:0007669"/>
    <property type="project" value="InterPro"/>
</dbReference>
<keyword evidence="4 10" id="KW-0067">ATP-binding</keyword>
<gene>
    <name evidence="10" type="ORF">H8R25_13300</name>
</gene>
<dbReference type="PANTHER" id="PTHR43394:SF4">
    <property type="entry name" value="TOXIN SECRETION ABC TRANSPORTER ATP-BINDING PROTEIN"/>
    <property type="match status" value="1"/>
</dbReference>
<evidence type="ECO:0000256" key="7">
    <source>
        <dbReference type="SAM" id="Phobius"/>
    </source>
</evidence>
<name>A0A923N4C3_9FLAO</name>
<evidence type="ECO:0000313" key="10">
    <source>
        <dbReference type="EMBL" id="MBC5845408.1"/>
    </source>
</evidence>
<dbReference type="InterPro" id="IPR003593">
    <property type="entry name" value="AAA+_ATPase"/>
</dbReference>
<feature type="transmembrane region" description="Helical" evidence="7">
    <location>
        <begin position="55"/>
        <end position="77"/>
    </location>
</feature>
<dbReference type="Gene3D" id="3.40.50.300">
    <property type="entry name" value="P-loop containing nucleotide triphosphate hydrolases"/>
    <property type="match status" value="1"/>
</dbReference>
<feature type="domain" description="ABC transporter" evidence="8">
    <location>
        <begin position="334"/>
        <end position="554"/>
    </location>
</feature>
<evidence type="ECO:0000259" key="9">
    <source>
        <dbReference type="PROSITE" id="PS50929"/>
    </source>
</evidence>
<dbReference type="AlphaFoldDB" id="A0A923N4C3"/>
<evidence type="ECO:0000256" key="4">
    <source>
        <dbReference type="ARBA" id="ARBA00022840"/>
    </source>
</evidence>
<feature type="transmembrane region" description="Helical" evidence="7">
    <location>
        <begin position="246"/>
        <end position="265"/>
    </location>
</feature>
<dbReference type="GO" id="GO:0005886">
    <property type="term" value="C:plasma membrane"/>
    <property type="evidence" value="ECO:0007669"/>
    <property type="project" value="UniProtKB-SubCell"/>
</dbReference>
<comment type="subcellular location">
    <subcellularLocation>
        <location evidence="1">Cell membrane</location>
        <topology evidence="1">Multi-pass membrane protein</topology>
    </subcellularLocation>
</comment>